<accession>A0A1L8D0X5</accession>
<dbReference type="OrthoDB" id="7889018at2"/>
<evidence type="ECO:0000313" key="2">
    <source>
        <dbReference type="Proteomes" id="UP000187338"/>
    </source>
</evidence>
<keyword evidence="2" id="KW-1185">Reference proteome</keyword>
<dbReference type="InterPro" id="IPR010183">
    <property type="entry name" value="Phage_lambda_Bet"/>
</dbReference>
<gene>
    <name evidence="1" type="ORF">ciss_07100</name>
</gene>
<dbReference type="AlphaFoldDB" id="A0A1L8D0X5"/>
<dbReference type="InterPro" id="IPR018330">
    <property type="entry name" value="RecT_fam"/>
</dbReference>
<dbReference type="NCBIfam" id="TIGR01913">
    <property type="entry name" value="bet_lambda"/>
    <property type="match status" value="1"/>
</dbReference>
<sequence>MSDKTKALVSFEYETDTGTIKLTPETVKRYLVNGEPDKVTDQEVMMFLALCKYQKLNPFLREAYLIKYGNEPATIVTGKETFTKRAAKNELCTGWQAGVIVQKKDGNIEYRNGTLVLPNEELVGGWARVSRKDWKEPLEITVSLKEYERKKRDGTLMRNWREMPATMIRKVALVQALREAFPETFQGMYSPEEMPIDDSQLPTKTIDVEYTETNEEAQKEDLATELQRKKIYAMANKLGYDKETMHAMISERYGKESSKELTKSEASDLIEHLAELEKQMTIDAEVVQ</sequence>
<comment type="caution">
    <text evidence="1">The sequence shown here is derived from an EMBL/GenBank/DDBJ whole genome shotgun (WGS) entry which is preliminary data.</text>
</comment>
<protein>
    <submittedName>
        <fullName evidence="1">Phage recombination protein Bet</fullName>
    </submittedName>
</protein>
<dbReference type="Pfam" id="PF03837">
    <property type="entry name" value="RecT"/>
    <property type="match status" value="1"/>
</dbReference>
<dbReference type="GO" id="GO:0006310">
    <property type="term" value="P:DNA recombination"/>
    <property type="evidence" value="ECO:0007669"/>
    <property type="project" value="InterPro"/>
</dbReference>
<name>A0A1L8D0X5_9THEO</name>
<dbReference type="GO" id="GO:0003677">
    <property type="term" value="F:DNA binding"/>
    <property type="evidence" value="ECO:0007669"/>
    <property type="project" value="InterPro"/>
</dbReference>
<dbReference type="EMBL" id="BDJL01000017">
    <property type="protein sequence ID" value="GAV24777.1"/>
    <property type="molecule type" value="Genomic_DNA"/>
</dbReference>
<dbReference type="STRING" id="661089.ciss_07100"/>
<proteinExistence type="predicted"/>
<dbReference type="Proteomes" id="UP000187338">
    <property type="component" value="Unassembled WGS sequence"/>
</dbReference>
<evidence type="ECO:0000313" key="1">
    <source>
        <dbReference type="EMBL" id="GAV24777.1"/>
    </source>
</evidence>
<organism evidence="1 2">
    <name type="scientific">Carboxydothermus islandicus</name>
    <dbReference type="NCBI Taxonomy" id="661089"/>
    <lineage>
        <taxon>Bacteria</taxon>
        <taxon>Bacillati</taxon>
        <taxon>Bacillota</taxon>
        <taxon>Clostridia</taxon>
        <taxon>Thermoanaerobacterales</taxon>
        <taxon>Thermoanaerobacteraceae</taxon>
        <taxon>Carboxydothermus</taxon>
    </lineage>
</organism>
<dbReference type="RefSeq" id="WP_075864963.1">
    <property type="nucleotide sequence ID" value="NZ_BDJL01000017.1"/>
</dbReference>
<reference evidence="2" key="1">
    <citation type="submission" date="2016-12" db="EMBL/GenBank/DDBJ databases">
        <title>Draft Genome Sequences od Carboxydothermus pertinax and islandicus, Hydrogenogenic Carboxydotrophic Bacteria.</title>
        <authorList>
            <person name="Fukuyama Y."/>
            <person name="Ohmae K."/>
            <person name="Yoneda Y."/>
            <person name="Yoshida T."/>
            <person name="Sako Y."/>
        </authorList>
    </citation>
    <scope>NUCLEOTIDE SEQUENCE [LARGE SCALE GENOMIC DNA]</scope>
    <source>
        <strain evidence="2">SET</strain>
    </source>
</reference>